<keyword evidence="3" id="KW-1185">Reference proteome</keyword>
<protein>
    <submittedName>
        <fullName evidence="2">Uncharacterized protein</fullName>
    </submittedName>
</protein>
<dbReference type="EMBL" id="MU006564">
    <property type="protein sequence ID" value="KAF2750373.1"/>
    <property type="molecule type" value="Genomic_DNA"/>
</dbReference>
<feature type="region of interest" description="Disordered" evidence="1">
    <location>
        <begin position="65"/>
        <end position="129"/>
    </location>
</feature>
<organism evidence="2 3">
    <name type="scientific">Sporormia fimetaria CBS 119925</name>
    <dbReference type="NCBI Taxonomy" id="1340428"/>
    <lineage>
        <taxon>Eukaryota</taxon>
        <taxon>Fungi</taxon>
        <taxon>Dikarya</taxon>
        <taxon>Ascomycota</taxon>
        <taxon>Pezizomycotina</taxon>
        <taxon>Dothideomycetes</taxon>
        <taxon>Pleosporomycetidae</taxon>
        <taxon>Pleosporales</taxon>
        <taxon>Sporormiaceae</taxon>
        <taxon>Sporormia</taxon>
    </lineage>
</organism>
<evidence type="ECO:0000256" key="1">
    <source>
        <dbReference type="SAM" id="MobiDB-lite"/>
    </source>
</evidence>
<feature type="region of interest" description="Disordered" evidence="1">
    <location>
        <begin position="195"/>
        <end position="218"/>
    </location>
</feature>
<feature type="compositionally biased region" description="Polar residues" evidence="1">
    <location>
        <begin position="112"/>
        <end position="121"/>
    </location>
</feature>
<sequence>MGFRNILGKLRSVMLCCRADERNQALEIGLPTDVRRGAWTMPGLTKEEEDFIREKASASAANLLSLTSHPPTQPPSPPASQPPSLASSRSTSTALLNSASAKLPATLPTPPRQQHSDSNLPANLPPSAHTRMKGFWERKRRLSNTLSINSHHSGYQGLSKPGDDDGVVLLDLNLDVGLASELDLGTPVSTKSAMSLEDTSGFETQDVVGGAPTPEYVPQKPLKSLHDMQEELKKAVRALGASGNGGESGISSLHDCDAGAEDAAAGERLPLVKP</sequence>
<gene>
    <name evidence="2" type="ORF">M011DRAFT_474822</name>
</gene>
<accession>A0A6A6VJS3</accession>
<feature type="compositionally biased region" description="Pro residues" evidence="1">
    <location>
        <begin position="71"/>
        <end position="81"/>
    </location>
</feature>
<feature type="compositionally biased region" description="Low complexity" evidence="1">
    <location>
        <begin position="82"/>
        <end position="101"/>
    </location>
</feature>
<evidence type="ECO:0000313" key="3">
    <source>
        <dbReference type="Proteomes" id="UP000799440"/>
    </source>
</evidence>
<name>A0A6A6VJS3_9PLEO</name>
<proteinExistence type="predicted"/>
<evidence type="ECO:0000313" key="2">
    <source>
        <dbReference type="EMBL" id="KAF2750373.1"/>
    </source>
</evidence>
<dbReference type="OrthoDB" id="5226159at2759"/>
<reference evidence="2" key="1">
    <citation type="journal article" date="2020" name="Stud. Mycol.">
        <title>101 Dothideomycetes genomes: a test case for predicting lifestyles and emergence of pathogens.</title>
        <authorList>
            <person name="Haridas S."/>
            <person name="Albert R."/>
            <person name="Binder M."/>
            <person name="Bloem J."/>
            <person name="Labutti K."/>
            <person name="Salamov A."/>
            <person name="Andreopoulos B."/>
            <person name="Baker S."/>
            <person name="Barry K."/>
            <person name="Bills G."/>
            <person name="Bluhm B."/>
            <person name="Cannon C."/>
            <person name="Castanera R."/>
            <person name="Culley D."/>
            <person name="Daum C."/>
            <person name="Ezra D."/>
            <person name="Gonzalez J."/>
            <person name="Henrissat B."/>
            <person name="Kuo A."/>
            <person name="Liang C."/>
            <person name="Lipzen A."/>
            <person name="Lutzoni F."/>
            <person name="Magnuson J."/>
            <person name="Mondo S."/>
            <person name="Nolan M."/>
            <person name="Ohm R."/>
            <person name="Pangilinan J."/>
            <person name="Park H.-J."/>
            <person name="Ramirez L."/>
            <person name="Alfaro M."/>
            <person name="Sun H."/>
            <person name="Tritt A."/>
            <person name="Yoshinaga Y."/>
            <person name="Zwiers L.-H."/>
            <person name="Turgeon B."/>
            <person name="Goodwin S."/>
            <person name="Spatafora J."/>
            <person name="Crous P."/>
            <person name="Grigoriev I."/>
        </authorList>
    </citation>
    <scope>NUCLEOTIDE SEQUENCE</scope>
    <source>
        <strain evidence="2">CBS 119925</strain>
    </source>
</reference>
<dbReference type="AlphaFoldDB" id="A0A6A6VJS3"/>
<dbReference type="Proteomes" id="UP000799440">
    <property type="component" value="Unassembled WGS sequence"/>
</dbReference>